<keyword evidence="2 6" id="KW-0808">Transferase</keyword>
<feature type="domain" description="Polyphosphate kinase C-terminal" evidence="10">
    <location>
        <begin position="509"/>
        <end position="681"/>
    </location>
</feature>
<keyword evidence="6" id="KW-0460">Magnesium</keyword>
<dbReference type="Pfam" id="PF13090">
    <property type="entry name" value="PP_kinase_C"/>
    <property type="match status" value="1"/>
</dbReference>
<keyword evidence="6" id="KW-0479">Metal-binding</keyword>
<evidence type="ECO:0000256" key="2">
    <source>
        <dbReference type="ARBA" id="ARBA00022679"/>
    </source>
</evidence>
<feature type="active site" description="Phosphohistidine intermediate" evidence="6">
    <location>
        <position position="441"/>
    </location>
</feature>
<dbReference type="GO" id="GO:0005524">
    <property type="term" value="F:ATP binding"/>
    <property type="evidence" value="ECO:0007669"/>
    <property type="project" value="UniProtKB-KW"/>
</dbReference>
<feature type="domain" description="Polyphosphate kinase C-terminal" evidence="11">
    <location>
        <begin position="337"/>
        <end position="502"/>
    </location>
</feature>
<dbReference type="Pfam" id="PF13089">
    <property type="entry name" value="PP_kinase_N"/>
    <property type="match status" value="1"/>
</dbReference>
<dbReference type="Gene3D" id="3.30.870.10">
    <property type="entry name" value="Endonuclease Chain A"/>
    <property type="match status" value="2"/>
</dbReference>
<evidence type="ECO:0000256" key="1">
    <source>
        <dbReference type="ARBA" id="ARBA00022553"/>
    </source>
</evidence>
<dbReference type="PIRSF" id="PIRSF015589">
    <property type="entry name" value="PP_kinase"/>
    <property type="match status" value="1"/>
</dbReference>
<dbReference type="GO" id="GO:0006799">
    <property type="term" value="P:polyphosphate biosynthetic process"/>
    <property type="evidence" value="ECO:0007669"/>
    <property type="project" value="UniProtKB-UniRule"/>
</dbReference>
<feature type="binding site" evidence="6">
    <location>
        <position position="411"/>
    </location>
    <ligand>
        <name>Mg(2+)</name>
        <dbReference type="ChEBI" id="CHEBI:18420"/>
    </ligand>
</feature>
<dbReference type="NCBIfam" id="NF003918">
    <property type="entry name" value="PRK05443.1-2"/>
    <property type="match status" value="1"/>
</dbReference>
<gene>
    <name evidence="6" type="primary">ppk</name>
    <name evidence="12" type="ORF">SAMN04488134_11079</name>
</gene>
<dbReference type="Gene3D" id="3.30.1840.10">
    <property type="entry name" value="Polyphosphate kinase middle domain"/>
    <property type="match status" value="1"/>
</dbReference>
<accession>A0A1H8RGH2</accession>
<dbReference type="InterPro" id="IPR041108">
    <property type="entry name" value="PP_kinase_C_1"/>
</dbReference>
<dbReference type="OrthoDB" id="9761456at2"/>
<dbReference type="InterPro" id="IPR003414">
    <property type="entry name" value="PP_kinase"/>
</dbReference>
<dbReference type="NCBIfam" id="TIGR03705">
    <property type="entry name" value="poly_P_kin"/>
    <property type="match status" value="1"/>
</dbReference>
<feature type="domain" description="Polyphosphate kinase middle" evidence="8">
    <location>
        <begin position="131"/>
        <end position="308"/>
    </location>
</feature>
<feature type="binding site" evidence="6">
    <location>
        <position position="54"/>
    </location>
    <ligand>
        <name>ATP</name>
        <dbReference type="ChEBI" id="CHEBI:30616"/>
    </ligand>
</feature>
<dbReference type="PANTHER" id="PTHR30218">
    <property type="entry name" value="POLYPHOSPHATE KINASE"/>
    <property type="match status" value="1"/>
</dbReference>
<comment type="PTM">
    <text evidence="6 7">An intermediate of this reaction is the autophosphorylated ppk in which a phosphate is covalently linked to a histidine residue through a N-P bond.</text>
</comment>
<dbReference type="InterPro" id="IPR036830">
    <property type="entry name" value="PP_kinase_middle_dom_sf"/>
</dbReference>
<dbReference type="SUPFAM" id="SSF56024">
    <property type="entry name" value="Phospholipase D/nuclease"/>
    <property type="match status" value="2"/>
</dbReference>
<keyword evidence="13" id="KW-1185">Reference proteome</keyword>
<dbReference type="EC" id="2.7.4.1" evidence="6 7"/>
<dbReference type="InterPro" id="IPR024953">
    <property type="entry name" value="PP_kinase_middle"/>
</dbReference>
<dbReference type="Gene3D" id="1.20.58.310">
    <property type="entry name" value="Polyphosphate kinase N-terminal domain"/>
    <property type="match status" value="1"/>
</dbReference>
<dbReference type="AlphaFoldDB" id="A0A1H8RGH2"/>
<keyword evidence="1 6" id="KW-0597">Phosphoprotein</keyword>
<evidence type="ECO:0000256" key="4">
    <source>
        <dbReference type="ARBA" id="ARBA00022777"/>
    </source>
</evidence>
<dbReference type="NCBIfam" id="NF003917">
    <property type="entry name" value="PRK05443.1-1"/>
    <property type="match status" value="1"/>
</dbReference>
<dbReference type="NCBIfam" id="NF003920">
    <property type="entry name" value="PRK05443.2-1"/>
    <property type="match status" value="1"/>
</dbReference>
<dbReference type="STRING" id="872970.SAMN04488134_11079"/>
<name>A0A1H8RGH2_9BACI</name>
<dbReference type="GO" id="GO:0008976">
    <property type="term" value="F:polyphosphate kinase activity"/>
    <property type="evidence" value="ECO:0007669"/>
    <property type="project" value="UniProtKB-UniRule"/>
</dbReference>
<feature type="binding site" evidence="6">
    <location>
        <position position="474"/>
    </location>
    <ligand>
        <name>ATP</name>
        <dbReference type="ChEBI" id="CHEBI:30616"/>
    </ligand>
</feature>
<feature type="binding site" evidence="6">
    <location>
        <position position="598"/>
    </location>
    <ligand>
        <name>ATP</name>
        <dbReference type="ChEBI" id="CHEBI:30616"/>
    </ligand>
</feature>
<evidence type="ECO:0000259" key="11">
    <source>
        <dbReference type="Pfam" id="PF17941"/>
    </source>
</evidence>
<dbReference type="Proteomes" id="UP000199300">
    <property type="component" value="Unassembled WGS sequence"/>
</dbReference>
<evidence type="ECO:0000256" key="7">
    <source>
        <dbReference type="RuleBase" id="RU003800"/>
    </source>
</evidence>
<evidence type="ECO:0000259" key="9">
    <source>
        <dbReference type="Pfam" id="PF13089"/>
    </source>
</evidence>
<dbReference type="SUPFAM" id="SSF143724">
    <property type="entry name" value="PHP14-like"/>
    <property type="match status" value="1"/>
</dbReference>
<dbReference type="CDD" id="cd09165">
    <property type="entry name" value="PLDc_PaPPK1_C1_like"/>
    <property type="match status" value="1"/>
</dbReference>
<feature type="domain" description="Polyphosphate kinase N-terminal" evidence="9">
    <location>
        <begin position="16"/>
        <end position="121"/>
    </location>
</feature>
<dbReference type="InterPro" id="IPR025200">
    <property type="entry name" value="PPK_C_dom2"/>
</dbReference>
<dbReference type="HAMAP" id="MF_00347">
    <property type="entry name" value="Polyphosphate_kinase"/>
    <property type="match status" value="1"/>
</dbReference>
<keyword evidence="3 6" id="KW-0547">Nucleotide-binding</keyword>
<comment type="catalytic activity">
    <reaction evidence="6 7">
        <text>[phosphate](n) + ATP = [phosphate](n+1) + ADP</text>
        <dbReference type="Rhea" id="RHEA:19573"/>
        <dbReference type="Rhea" id="RHEA-COMP:9859"/>
        <dbReference type="Rhea" id="RHEA-COMP:14280"/>
        <dbReference type="ChEBI" id="CHEBI:16838"/>
        <dbReference type="ChEBI" id="CHEBI:30616"/>
        <dbReference type="ChEBI" id="CHEBI:456216"/>
        <dbReference type="EC" id="2.7.4.1"/>
    </reaction>
</comment>
<proteinExistence type="inferred from homology"/>
<evidence type="ECO:0000256" key="5">
    <source>
        <dbReference type="ARBA" id="ARBA00022840"/>
    </source>
</evidence>
<comment type="similarity">
    <text evidence="6 7">Belongs to the polyphosphate kinase 1 (PPK1) family.</text>
</comment>
<reference evidence="12 13" key="1">
    <citation type="submission" date="2016-10" db="EMBL/GenBank/DDBJ databases">
        <authorList>
            <person name="de Groot N.N."/>
        </authorList>
    </citation>
    <scope>NUCLEOTIDE SEQUENCE [LARGE SCALE GENOMIC DNA]</scope>
    <source>
        <strain evidence="12 13">CGMCC 1.10434</strain>
    </source>
</reference>
<organism evidence="12 13">
    <name type="scientific">Amphibacillus marinus</name>
    <dbReference type="NCBI Taxonomy" id="872970"/>
    <lineage>
        <taxon>Bacteria</taxon>
        <taxon>Bacillati</taxon>
        <taxon>Bacillota</taxon>
        <taxon>Bacilli</taxon>
        <taxon>Bacillales</taxon>
        <taxon>Bacillaceae</taxon>
        <taxon>Amphibacillus</taxon>
    </lineage>
</organism>
<sequence length="696" mass="80387">MYKLNGETNLDNPAYFNNREISWLHFNKRVLEEAVDFANPLLERLRFIAIFSSNLDEFFMVRVAALKDQVRVGFNRKDNKSGLTPLQQLKAINQHIHKLANDQQSYYQDLLKELQEHQINILTFKDLAKADHKWLRDYFDEMVFPALTPLAIDAYRPFPLLANRSLNIAVKLSKLNHPIKLVTAIVQVPVLLNRFIQLKDRHHYILLEDVIVHFIDSLFKGYHVQSTTLFRITRNADLNIHEEGARDLLKEIEKELKKRRWGAAVRLEVIGDNHDLKLMHFLQHVLEINTDDIYFQNGPLDYTFLSDFYEHLSDSFDTLVYQKLIPQPARELNPITSIFEQILSRDILLHHPYESFEVVVDFIGAAAQDPSVLAIKQTLYRVSGDSPIVASLKAAAENGKQVTVLVELKARFDEANNVQWAKELEKAGCHVIYGMTGLKTHSKITLIVKKGANKIERYVHIGTGNYNDHTSRFYTDFSFFTAKRAFAIDATHFFNYVSGYTKKPNYHTLSMAPFSVRDDLVSLINQEIACHKTSGTGHIIMKMNALTDKALILKLYQASQMGVKIDLIIRGICCLKPGIAGISEQIKVISIVGRFLEHSRIYYFHHAGHEKFYLSSADLMTRNMSKRIELFFPIPDQAHKKRIKTILQFFLADNRKARQLNSDGFYQYVEKSQDTPLFNSQIELFELAYQVMDDEE</sequence>
<comment type="function">
    <text evidence="6 7">Catalyzes the reversible transfer of the terminal phosphate of ATP to form a long-chain polyphosphate (polyP).</text>
</comment>
<dbReference type="Pfam" id="PF02503">
    <property type="entry name" value="PP_kinase"/>
    <property type="match status" value="1"/>
</dbReference>
<dbReference type="PANTHER" id="PTHR30218:SF0">
    <property type="entry name" value="POLYPHOSPHATE KINASE"/>
    <property type="match status" value="1"/>
</dbReference>
<keyword evidence="4 6" id="KW-0418">Kinase</keyword>
<comment type="cofactor">
    <cofactor evidence="6">
        <name>Mg(2+)</name>
        <dbReference type="ChEBI" id="CHEBI:18420"/>
    </cofactor>
</comment>
<dbReference type="GO" id="GO:0046872">
    <property type="term" value="F:metal ion binding"/>
    <property type="evidence" value="ECO:0007669"/>
    <property type="project" value="UniProtKB-KW"/>
</dbReference>
<dbReference type="Pfam" id="PF17941">
    <property type="entry name" value="PP_kinase_C_1"/>
    <property type="match status" value="1"/>
</dbReference>
<evidence type="ECO:0000313" key="12">
    <source>
        <dbReference type="EMBL" id="SEO65432.1"/>
    </source>
</evidence>
<evidence type="ECO:0000313" key="13">
    <source>
        <dbReference type="Proteomes" id="UP000199300"/>
    </source>
</evidence>
<dbReference type="GO" id="GO:0009358">
    <property type="term" value="C:polyphosphate kinase complex"/>
    <property type="evidence" value="ECO:0007669"/>
    <property type="project" value="InterPro"/>
</dbReference>
<dbReference type="InterPro" id="IPR025198">
    <property type="entry name" value="PPK_N_dom"/>
</dbReference>
<evidence type="ECO:0000256" key="6">
    <source>
        <dbReference type="HAMAP-Rule" id="MF_00347"/>
    </source>
</evidence>
<dbReference type="SUPFAM" id="SSF140356">
    <property type="entry name" value="PPK N-terminal domain-like"/>
    <property type="match status" value="1"/>
</dbReference>
<evidence type="ECO:0000259" key="8">
    <source>
        <dbReference type="Pfam" id="PF02503"/>
    </source>
</evidence>
<feature type="binding site" evidence="6">
    <location>
        <position position="381"/>
    </location>
    <ligand>
        <name>Mg(2+)</name>
        <dbReference type="ChEBI" id="CHEBI:18420"/>
    </ligand>
</feature>
<keyword evidence="5 6" id="KW-0067">ATP-binding</keyword>
<dbReference type="InterPro" id="IPR036832">
    <property type="entry name" value="PPK_N_dom_sf"/>
</dbReference>
<dbReference type="NCBIfam" id="NF003921">
    <property type="entry name" value="PRK05443.2-2"/>
    <property type="match status" value="1"/>
</dbReference>
<dbReference type="EMBL" id="FODJ01000010">
    <property type="protein sequence ID" value="SEO65432.1"/>
    <property type="molecule type" value="Genomic_DNA"/>
</dbReference>
<feature type="binding site" evidence="6">
    <location>
        <position position="570"/>
    </location>
    <ligand>
        <name>ATP</name>
        <dbReference type="ChEBI" id="CHEBI:30616"/>
    </ligand>
</feature>
<dbReference type="CDD" id="cd09168">
    <property type="entry name" value="PLDc_PaPPK1_C2_like"/>
    <property type="match status" value="1"/>
</dbReference>
<dbReference type="RefSeq" id="WP_091499195.1">
    <property type="nucleotide sequence ID" value="NZ_FODJ01000010.1"/>
</dbReference>
<evidence type="ECO:0000256" key="3">
    <source>
        <dbReference type="ARBA" id="ARBA00022741"/>
    </source>
</evidence>
<protein>
    <recommendedName>
        <fullName evidence="6 7">Polyphosphate kinase</fullName>
        <ecNumber evidence="6 7">2.7.4.1</ecNumber>
    </recommendedName>
    <alternativeName>
        <fullName evidence="6">ATP-polyphosphate phosphotransferase</fullName>
    </alternativeName>
    <alternativeName>
        <fullName evidence="6">Polyphosphoric acid kinase</fullName>
    </alternativeName>
</protein>
<evidence type="ECO:0000259" key="10">
    <source>
        <dbReference type="Pfam" id="PF13090"/>
    </source>
</evidence>